<accession>A0ABR0W317</accession>
<dbReference type="InterPro" id="IPR036167">
    <property type="entry name" value="tRNA_intron_Endo_cat-like_sf"/>
</dbReference>
<evidence type="ECO:0000256" key="3">
    <source>
        <dbReference type="ARBA" id="ARBA00034031"/>
    </source>
</evidence>
<comment type="similarity">
    <text evidence="1">Belongs to the tRNA-intron endonuclease family.</text>
</comment>
<name>A0ABR0W317_REHGL</name>
<evidence type="ECO:0000256" key="2">
    <source>
        <dbReference type="ARBA" id="ARBA00012573"/>
    </source>
</evidence>
<evidence type="ECO:0000313" key="6">
    <source>
        <dbReference type="EMBL" id="KAK6142041.1"/>
    </source>
</evidence>
<organism evidence="6 7">
    <name type="scientific">Rehmannia glutinosa</name>
    <name type="common">Chinese foxglove</name>
    <dbReference type="NCBI Taxonomy" id="99300"/>
    <lineage>
        <taxon>Eukaryota</taxon>
        <taxon>Viridiplantae</taxon>
        <taxon>Streptophyta</taxon>
        <taxon>Embryophyta</taxon>
        <taxon>Tracheophyta</taxon>
        <taxon>Spermatophyta</taxon>
        <taxon>Magnoliopsida</taxon>
        <taxon>eudicotyledons</taxon>
        <taxon>Gunneridae</taxon>
        <taxon>Pentapetalae</taxon>
        <taxon>asterids</taxon>
        <taxon>lamiids</taxon>
        <taxon>Lamiales</taxon>
        <taxon>Orobanchaceae</taxon>
        <taxon>Rehmannieae</taxon>
        <taxon>Rehmannia</taxon>
    </lineage>
</organism>
<dbReference type="SUPFAM" id="SSF53032">
    <property type="entry name" value="tRNA-intron endonuclease catalytic domain-like"/>
    <property type="match status" value="1"/>
</dbReference>
<protein>
    <recommendedName>
        <fullName evidence="2">tRNA-intron lyase</fullName>
        <ecNumber evidence="2">4.6.1.16</ecNumber>
    </recommendedName>
</protein>
<sequence>MAPRWKGKAAEAKALAEPMSTIVSRLQSSLIESNSQGLLSGCSVLLAAHPEQTELFNHTCFGRPIISAEKDKQWFQLSLEEALYLCSVMKCIKVVGENKCEKNDEELWRYMTSKKVGFPFLFKAYSHLRMKNWVVRAGTQYGVDFVAYRHHPALVHSEYAVLVLSDEDDNKNARLKAWSDFHCTLRLCGSVAKTLLILHISKNGDGAISPSSLENYCVEERIVTRWNPEQSRENQTIVQKESSKLASITTIRAWCPAWQTHHKGGFCIDRPQTSVSLDRMCNLIVKKLVSQGISNNEYHIISHVYLVLETSTIIRHVE</sequence>
<comment type="catalytic activity">
    <reaction evidence="3">
        <text>pretRNA = a 3'-half-tRNA molecule with a 5'-OH end + a 5'-half-tRNA molecule with a 2',3'-cyclic phosphate end + an intron with a 2',3'-cyclic phosphate and a 5'-hydroxyl terminus.</text>
        <dbReference type="EC" id="4.6.1.16"/>
    </reaction>
</comment>
<dbReference type="InterPro" id="IPR006678">
    <property type="entry name" value="tRNA_intron_Endonuc_N"/>
</dbReference>
<dbReference type="InterPro" id="IPR006677">
    <property type="entry name" value="tRNA_intron_Endonuc_cat-like"/>
</dbReference>
<keyword evidence="7" id="KW-1185">Reference proteome</keyword>
<evidence type="ECO:0000256" key="1">
    <source>
        <dbReference type="ARBA" id="ARBA00008078"/>
    </source>
</evidence>
<reference evidence="6 7" key="1">
    <citation type="journal article" date="2021" name="Comput. Struct. Biotechnol. J.">
        <title>De novo genome assembly of the potent medicinal plant Rehmannia glutinosa using nanopore technology.</title>
        <authorList>
            <person name="Ma L."/>
            <person name="Dong C."/>
            <person name="Song C."/>
            <person name="Wang X."/>
            <person name="Zheng X."/>
            <person name="Niu Y."/>
            <person name="Chen S."/>
            <person name="Feng W."/>
        </authorList>
    </citation>
    <scope>NUCLEOTIDE SEQUENCE [LARGE SCALE GENOMIC DNA]</scope>
    <source>
        <strain evidence="6">DH-2019</strain>
    </source>
</reference>
<dbReference type="EC" id="4.6.1.16" evidence="2"/>
<dbReference type="Pfam" id="PF01974">
    <property type="entry name" value="tRNA_int_endo"/>
    <property type="match status" value="1"/>
</dbReference>
<dbReference type="CDD" id="cd22363">
    <property type="entry name" value="tRNA-intron_lyase_C"/>
    <property type="match status" value="1"/>
</dbReference>
<dbReference type="InterPro" id="IPR006676">
    <property type="entry name" value="tRNA_splic"/>
</dbReference>
<dbReference type="Gene3D" id="3.40.1170.20">
    <property type="entry name" value="tRNA intron endonuclease, N-terminal domain"/>
    <property type="match status" value="1"/>
</dbReference>
<dbReference type="Gene3D" id="3.40.1350.10">
    <property type="match status" value="1"/>
</dbReference>
<feature type="domain" description="tRNA intron endonuclease N-terminal" evidence="5">
    <location>
        <begin position="36"/>
        <end position="108"/>
    </location>
</feature>
<gene>
    <name evidence="6" type="ORF">DH2020_013870</name>
</gene>
<dbReference type="Proteomes" id="UP001318860">
    <property type="component" value="Unassembled WGS sequence"/>
</dbReference>
<dbReference type="InterPro" id="IPR011856">
    <property type="entry name" value="tRNA_endonuc-like_dom_sf"/>
</dbReference>
<dbReference type="Pfam" id="PF02778">
    <property type="entry name" value="tRNA_int_endo_N"/>
    <property type="match status" value="1"/>
</dbReference>
<feature type="domain" description="tRNA intron endonuclease catalytic" evidence="4">
    <location>
        <begin position="121"/>
        <end position="205"/>
    </location>
</feature>
<dbReference type="PANTHER" id="PTHR21227:SF0">
    <property type="entry name" value="TRNA-SPLICING ENDONUCLEASE SUBUNIT SEN2"/>
    <property type="match status" value="1"/>
</dbReference>
<evidence type="ECO:0000259" key="5">
    <source>
        <dbReference type="Pfam" id="PF02778"/>
    </source>
</evidence>
<dbReference type="EMBL" id="JABTTQ020000021">
    <property type="protein sequence ID" value="KAK6142041.1"/>
    <property type="molecule type" value="Genomic_DNA"/>
</dbReference>
<dbReference type="PANTHER" id="PTHR21227">
    <property type="entry name" value="TRNA-SPLICING ENDONUCLEASE SUBUNIT SEN2"/>
    <property type="match status" value="1"/>
</dbReference>
<comment type="caution">
    <text evidence="6">The sequence shown here is derived from an EMBL/GenBank/DDBJ whole genome shotgun (WGS) entry which is preliminary data.</text>
</comment>
<evidence type="ECO:0000259" key="4">
    <source>
        <dbReference type="Pfam" id="PF01974"/>
    </source>
</evidence>
<proteinExistence type="inferred from homology"/>
<evidence type="ECO:0000313" key="7">
    <source>
        <dbReference type="Proteomes" id="UP001318860"/>
    </source>
</evidence>